<name>A0AAE1UAA3_9EUCA</name>
<evidence type="ECO:0000256" key="1">
    <source>
        <dbReference type="SAM" id="MobiDB-lite"/>
    </source>
</evidence>
<accession>A0AAE1UAA3</accession>
<feature type="region of interest" description="Disordered" evidence="1">
    <location>
        <begin position="51"/>
        <end position="97"/>
    </location>
</feature>
<evidence type="ECO:0000313" key="3">
    <source>
        <dbReference type="Proteomes" id="UP001292094"/>
    </source>
</evidence>
<reference evidence="2" key="1">
    <citation type="submission" date="2023-11" db="EMBL/GenBank/DDBJ databases">
        <title>Genome assemblies of two species of porcelain crab, Petrolisthes cinctipes and Petrolisthes manimaculis (Anomura: Porcellanidae).</title>
        <authorList>
            <person name="Angst P."/>
        </authorList>
    </citation>
    <scope>NUCLEOTIDE SEQUENCE</scope>
    <source>
        <strain evidence="2">PB745_02</strain>
        <tissue evidence="2">Gill</tissue>
    </source>
</reference>
<feature type="compositionally biased region" description="Basic and acidic residues" evidence="1">
    <location>
        <begin position="54"/>
        <end position="97"/>
    </location>
</feature>
<dbReference type="EMBL" id="JAWZYT010001468">
    <property type="protein sequence ID" value="KAK4311885.1"/>
    <property type="molecule type" value="Genomic_DNA"/>
</dbReference>
<dbReference type="Proteomes" id="UP001292094">
    <property type="component" value="Unassembled WGS sequence"/>
</dbReference>
<gene>
    <name evidence="2" type="ORF">Pmani_016669</name>
</gene>
<sequence length="97" mass="10282">MAGSLACQWLVNTSAWRLLQSIGNGETGPREVSGLVAINPSIAACATAAAAAADGRRRVETREKMMRRKGDEKEKRGKGKGGEKEKRGKGKGGERKG</sequence>
<evidence type="ECO:0000313" key="2">
    <source>
        <dbReference type="EMBL" id="KAK4311885.1"/>
    </source>
</evidence>
<dbReference type="AlphaFoldDB" id="A0AAE1UAA3"/>
<protein>
    <submittedName>
        <fullName evidence="2">Uncharacterized protein</fullName>
    </submittedName>
</protein>
<keyword evidence="3" id="KW-1185">Reference proteome</keyword>
<organism evidence="2 3">
    <name type="scientific">Petrolisthes manimaculis</name>
    <dbReference type="NCBI Taxonomy" id="1843537"/>
    <lineage>
        <taxon>Eukaryota</taxon>
        <taxon>Metazoa</taxon>
        <taxon>Ecdysozoa</taxon>
        <taxon>Arthropoda</taxon>
        <taxon>Crustacea</taxon>
        <taxon>Multicrustacea</taxon>
        <taxon>Malacostraca</taxon>
        <taxon>Eumalacostraca</taxon>
        <taxon>Eucarida</taxon>
        <taxon>Decapoda</taxon>
        <taxon>Pleocyemata</taxon>
        <taxon>Anomura</taxon>
        <taxon>Galatheoidea</taxon>
        <taxon>Porcellanidae</taxon>
        <taxon>Petrolisthes</taxon>
    </lineage>
</organism>
<proteinExistence type="predicted"/>
<comment type="caution">
    <text evidence="2">The sequence shown here is derived from an EMBL/GenBank/DDBJ whole genome shotgun (WGS) entry which is preliminary data.</text>
</comment>